<reference evidence="1 2" key="1">
    <citation type="submission" date="2024-10" db="EMBL/GenBank/DDBJ databases">
        <title>The Natural Products Discovery Center: Release of the First 8490 Sequenced Strains for Exploring Actinobacteria Biosynthetic Diversity.</title>
        <authorList>
            <person name="Kalkreuter E."/>
            <person name="Kautsar S.A."/>
            <person name="Yang D."/>
            <person name="Bader C.D."/>
            <person name="Teijaro C.N."/>
            <person name="Fluegel L."/>
            <person name="Davis C.M."/>
            <person name="Simpson J.R."/>
            <person name="Lauterbach L."/>
            <person name="Steele A.D."/>
            <person name="Gui C."/>
            <person name="Meng S."/>
            <person name="Li G."/>
            <person name="Viehrig K."/>
            <person name="Ye F."/>
            <person name="Su P."/>
            <person name="Kiefer A.F."/>
            <person name="Nichols A."/>
            <person name="Cepeda A.J."/>
            <person name="Yan W."/>
            <person name="Fan B."/>
            <person name="Jiang Y."/>
            <person name="Adhikari A."/>
            <person name="Zheng C.-J."/>
            <person name="Schuster L."/>
            <person name="Cowan T.M."/>
            <person name="Smanski M.J."/>
            <person name="Chevrette M.G."/>
            <person name="De Carvalho L.P.S."/>
            <person name="Shen B."/>
        </authorList>
    </citation>
    <scope>NUCLEOTIDE SEQUENCE [LARGE SCALE GENOMIC DNA]</scope>
    <source>
        <strain evidence="1 2">NPDC087045</strain>
    </source>
</reference>
<organism evidence="1 2">
    <name type="scientific">Herbaspirillum chlorophenolicum</name>
    <dbReference type="NCBI Taxonomy" id="211589"/>
    <lineage>
        <taxon>Bacteria</taxon>
        <taxon>Pseudomonadati</taxon>
        <taxon>Pseudomonadota</taxon>
        <taxon>Betaproteobacteria</taxon>
        <taxon>Burkholderiales</taxon>
        <taxon>Oxalobacteraceae</taxon>
        <taxon>Herbaspirillum</taxon>
    </lineage>
</organism>
<protein>
    <recommendedName>
        <fullName evidence="3">Ribbon-helix-helix protein CopG domain-containing protein</fullName>
    </recommendedName>
</protein>
<evidence type="ECO:0000313" key="2">
    <source>
        <dbReference type="Proteomes" id="UP001617427"/>
    </source>
</evidence>
<dbReference type="EMBL" id="JBIUZV010000007">
    <property type="protein sequence ID" value="MFJ3047001.1"/>
    <property type="molecule type" value="Genomic_DNA"/>
</dbReference>
<name>A0ABW8F154_9BURK</name>
<gene>
    <name evidence="1" type="ORF">ACIPEN_14310</name>
</gene>
<dbReference type="RefSeq" id="WP_402701409.1">
    <property type="nucleotide sequence ID" value="NZ_JBIUZV010000007.1"/>
</dbReference>
<evidence type="ECO:0000313" key="1">
    <source>
        <dbReference type="EMBL" id="MFJ3047001.1"/>
    </source>
</evidence>
<keyword evidence="2" id="KW-1185">Reference proteome</keyword>
<sequence>MSTQDTLQGGAAEHSSLPVTLRLTAEEIEKAQVLARRDHRTRAAFIRVMFLRGLASYEKELETATA</sequence>
<accession>A0ABW8F154</accession>
<proteinExistence type="predicted"/>
<dbReference type="Proteomes" id="UP001617427">
    <property type="component" value="Unassembled WGS sequence"/>
</dbReference>
<comment type="caution">
    <text evidence="1">The sequence shown here is derived from an EMBL/GenBank/DDBJ whole genome shotgun (WGS) entry which is preliminary data.</text>
</comment>
<evidence type="ECO:0008006" key="3">
    <source>
        <dbReference type="Google" id="ProtNLM"/>
    </source>
</evidence>